<dbReference type="AlphaFoldDB" id="A0A1J0W056"/>
<dbReference type="EMBL" id="CP018082">
    <property type="protein sequence ID" value="APE37691.1"/>
    <property type="molecule type" value="Genomic_DNA"/>
</dbReference>
<name>A0A1J0W056_9NOCA</name>
<evidence type="ECO:0000313" key="2">
    <source>
        <dbReference type="Proteomes" id="UP000183810"/>
    </source>
</evidence>
<dbReference type="PROSITE" id="PS51257">
    <property type="entry name" value="PROKAR_LIPOPROTEIN"/>
    <property type="match status" value="1"/>
</dbReference>
<dbReference type="KEGG" id="nsl:BOX37_31350"/>
<reference evidence="1" key="1">
    <citation type="submission" date="2016-11" db="EMBL/GenBank/DDBJ databases">
        <authorList>
            <person name="Jaros S."/>
            <person name="Januszkiewicz K."/>
            <person name="Wedrychowicz H."/>
        </authorList>
    </citation>
    <scope>NUCLEOTIDE SEQUENCE [LARGE SCALE GENOMIC DNA]</scope>
    <source>
        <strain evidence="1">Y48</strain>
    </source>
</reference>
<accession>A0A1J0W056</accession>
<dbReference type="Proteomes" id="UP000183810">
    <property type="component" value="Chromosome"/>
</dbReference>
<gene>
    <name evidence="1" type="ORF">BOX37_31350</name>
</gene>
<keyword evidence="2" id="KW-1185">Reference proteome</keyword>
<proteinExistence type="predicted"/>
<evidence type="ECO:0000313" key="1">
    <source>
        <dbReference type="EMBL" id="APE37691.1"/>
    </source>
</evidence>
<dbReference type="OrthoDB" id="4382059at2"/>
<sequence>MRSPCVFHPIGLVARSGVEEVLKYATAGASTVAACALVVFAGVAGADTGSGETGSGVIDSGSGILGELLDTGSGILGGGASGGSAEAAQQCNRSTKSGGAGVTTTVHQLGVAGPTTFVLAYETLNIPDRIQAFYEGAQVLDTGYVGDNINEGTGSAVVSLPAGNATTVTVRVSGLDETKWEYTVNCPA</sequence>
<protein>
    <submittedName>
        <fullName evidence="1">Uncharacterized protein</fullName>
    </submittedName>
</protein>
<organism evidence="1 2">
    <name type="scientific">Nocardia mangyaensis</name>
    <dbReference type="NCBI Taxonomy" id="2213200"/>
    <lineage>
        <taxon>Bacteria</taxon>
        <taxon>Bacillati</taxon>
        <taxon>Actinomycetota</taxon>
        <taxon>Actinomycetes</taxon>
        <taxon>Mycobacteriales</taxon>
        <taxon>Nocardiaceae</taxon>
        <taxon>Nocardia</taxon>
    </lineage>
</organism>